<evidence type="ECO:0000259" key="5">
    <source>
        <dbReference type="PROSITE" id="PS52004"/>
    </source>
</evidence>
<gene>
    <name evidence="6" type="ORF">OG579_17535</name>
</gene>
<dbReference type="SUPFAM" id="SSF53901">
    <property type="entry name" value="Thiolase-like"/>
    <property type="match status" value="1"/>
</dbReference>
<protein>
    <submittedName>
        <fullName evidence="6">3-oxoacyl-ACP synthase</fullName>
    </submittedName>
</protein>
<evidence type="ECO:0000256" key="3">
    <source>
        <dbReference type="ARBA" id="ARBA00022679"/>
    </source>
</evidence>
<dbReference type="RefSeq" id="WP_328856983.1">
    <property type="nucleotide sequence ID" value="NZ_CP108021.1"/>
</dbReference>
<dbReference type="Pfam" id="PF00109">
    <property type="entry name" value="ketoacyl-synt"/>
    <property type="match status" value="1"/>
</dbReference>
<dbReference type="Proteomes" id="UP001432128">
    <property type="component" value="Chromosome"/>
</dbReference>
<dbReference type="Pfam" id="PF02801">
    <property type="entry name" value="Ketoacyl-synt_C"/>
    <property type="match status" value="1"/>
</dbReference>
<evidence type="ECO:0000313" key="7">
    <source>
        <dbReference type="Proteomes" id="UP001432128"/>
    </source>
</evidence>
<comment type="similarity">
    <text evidence="2 4">Belongs to the thiolase-like superfamily. Beta-ketoacyl-ACP synthases family.</text>
</comment>
<keyword evidence="7" id="KW-1185">Reference proteome</keyword>
<dbReference type="Gene3D" id="3.40.47.10">
    <property type="match status" value="1"/>
</dbReference>
<keyword evidence="3 4" id="KW-0808">Transferase</keyword>
<dbReference type="PROSITE" id="PS52004">
    <property type="entry name" value="KS3_2"/>
    <property type="match status" value="1"/>
</dbReference>
<dbReference type="SMART" id="SM00825">
    <property type="entry name" value="PKS_KS"/>
    <property type="match status" value="1"/>
</dbReference>
<dbReference type="AlphaFoldDB" id="A0AAU4K0C8"/>
<evidence type="ECO:0000256" key="1">
    <source>
        <dbReference type="ARBA" id="ARBA00004796"/>
    </source>
</evidence>
<organism evidence="6 7">
    <name type="scientific">Williamsia herbipolensis</name>
    <dbReference type="NCBI Taxonomy" id="1603258"/>
    <lineage>
        <taxon>Bacteria</taxon>
        <taxon>Bacillati</taxon>
        <taxon>Actinomycetota</taxon>
        <taxon>Actinomycetes</taxon>
        <taxon>Mycobacteriales</taxon>
        <taxon>Nocardiaceae</taxon>
        <taxon>Williamsia</taxon>
    </lineage>
</organism>
<dbReference type="InterPro" id="IPR000794">
    <property type="entry name" value="Beta-ketoacyl_synthase"/>
</dbReference>
<dbReference type="PANTHER" id="PTHR11712">
    <property type="entry name" value="POLYKETIDE SYNTHASE-RELATED"/>
    <property type="match status" value="1"/>
</dbReference>
<dbReference type="InterPro" id="IPR014030">
    <property type="entry name" value="Ketoacyl_synth_N"/>
</dbReference>
<dbReference type="KEGG" id="whr:OG579_17535"/>
<dbReference type="InterPro" id="IPR014031">
    <property type="entry name" value="Ketoacyl_synth_C"/>
</dbReference>
<name>A0AAU4K0C8_9NOCA</name>
<feature type="domain" description="Ketosynthase family 3 (KS3)" evidence="5">
    <location>
        <begin position="4"/>
        <end position="385"/>
    </location>
</feature>
<dbReference type="InterPro" id="IPR020841">
    <property type="entry name" value="PKS_Beta-ketoAc_synthase_dom"/>
</dbReference>
<dbReference type="GO" id="GO:0004315">
    <property type="term" value="F:3-oxoacyl-[acyl-carrier-protein] synthase activity"/>
    <property type="evidence" value="ECO:0007669"/>
    <property type="project" value="TreeGrafter"/>
</dbReference>
<reference evidence="6 7" key="1">
    <citation type="submission" date="2022-10" db="EMBL/GenBank/DDBJ databases">
        <title>The complete genomes of actinobacterial strains from the NBC collection.</title>
        <authorList>
            <person name="Joergensen T.S."/>
            <person name="Alvarez Arevalo M."/>
            <person name="Sterndorff E.B."/>
            <person name="Faurdal D."/>
            <person name="Vuksanovic O."/>
            <person name="Mourched A.-S."/>
            <person name="Charusanti P."/>
            <person name="Shaw S."/>
            <person name="Blin K."/>
            <person name="Weber T."/>
        </authorList>
    </citation>
    <scope>NUCLEOTIDE SEQUENCE [LARGE SCALE GENOMIC DNA]</scope>
    <source>
        <strain evidence="6 7">NBC_00319</strain>
    </source>
</reference>
<dbReference type="EMBL" id="CP108021">
    <property type="protein sequence ID" value="WUM19486.1"/>
    <property type="molecule type" value="Genomic_DNA"/>
</dbReference>
<accession>A0AAU4K0C8</accession>
<evidence type="ECO:0000256" key="2">
    <source>
        <dbReference type="ARBA" id="ARBA00008467"/>
    </source>
</evidence>
<comment type="pathway">
    <text evidence="1">Lipid metabolism; mycolic acid biosynthesis.</text>
</comment>
<dbReference type="GO" id="GO:0006633">
    <property type="term" value="P:fatty acid biosynthetic process"/>
    <property type="evidence" value="ECO:0007669"/>
    <property type="project" value="TreeGrafter"/>
</dbReference>
<proteinExistence type="inferred from homology"/>
<sequence length="386" mass="39734">MTKNLHSRVSGVGAVTGYGWGRERLWEGLASGKPAAGLHAGFGSTPDEAGWIVTVPDGGEPTDGATRFARAMRWAAREAIEDALAHGWTPGRRVGLVHATVMNDTAMHPMFSCTPGAFSPRQYVAVTPSTPITLLMREYGFHGPAISVSAMCTSGSAAVITAKTWLDAGMVDDVVVVATDLSATPEIVNMFMRLGVAITDDEPLSACRPFQEGSRGFTFGEAAVGYVMTNRRDVDGYADVLGGAMAHDGFHPTSIDPELTHVLGCVDEALENSGVSGGDIAFLNAHGPGTAQCDAAEGVIATTRVPDAGVFSVKPLAGHCQAAAGAVELAASLLGFTHGEVPATPQVSRAAIGNLLDGLTSAEPGLTLKTSLGMGGYTSALVVSPV</sequence>
<dbReference type="InterPro" id="IPR016039">
    <property type="entry name" value="Thiolase-like"/>
</dbReference>
<evidence type="ECO:0000313" key="6">
    <source>
        <dbReference type="EMBL" id="WUM19486.1"/>
    </source>
</evidence>
<dbReference type="PANTHER" id="PTHR11712:SF347">
    <property type="entry name" value="BETA KETOACYL-ACYL CARRIER PROTEIN SYNTHASE"/>
    <property type="match status" value="1"/>
</dbReference>
<evidence type="ECO:0000256" key="4">
    <source>
        <dbReference type="RuleBase" id="RU003694"/>
    </source>
</evidence>